<reference evidence="1 2" key="1">
    <citation type="submission" date="2024-04" db="EMBL/GenBank/DDBJ databases">
        <title>Tritrichomonas musculus Genome.</title>
        <authorList>
            <person name="Alves-Ferreira E."/>
            <person name="Grigg M."/>
            <person name="Lorenzi H."/>
            <person name="Galac M."/>
        </authorList>
    </citation>
    <scope>NUCLEOTIDE SEQUENCE [LARGE SCALE GENOMIC DNA]</scope>
    <source>
        <strain evidence="1 2">EAF2021</strain>
    </source>
</reference>
<dbReference type="PANTHER" id="PTHR43628:SF1">
    <property type="entry name" value="CHITIN SYNTHASE REGULATORY FACTOR 2-RELATED"/>
    <property type="match status" value="1"/>
</dbReference>
<evidence type="ECO:0000313" key="2">
    <source>
        <dbReference type="Proteomes" id="UP001470230"/>
    </source>
</evidence>
<evidence type="ECO:0000313" key="1">
    <source>
        <dbReference type="EMBL" id="KAK8836493.1"/>
    </source>
</evidence>
<organism evidence="1 2">
    <name type="scientific">Tritrichomonas musculus</name>
    <dbReference type="NCBI Taxonomy" id="1915356"/>
    <lineage>
        <taxon>Eukaryota</taxon>
        <taxon>Metamonada</taxon>
        <taxon>Parabasalia</taxon>
        <taxon>Tritrichomonadida</taxon>
        <taxon>Tritrichomonadidae</taxon>
        <taxon>Tritrichomonas</taxon>
    </lineage>
</organism>
<dbReference type="EMBL" id="JAPFFF010000065">
    <property type="protein sequence ID" value="KAK8836493.1"/>
    <property type="molecule type" value="Genomic_DNA"/>
</dbReference>
<accession>A0ABR2GS84</accession>
<keyword evidence="2" id="KW-1185">Reference proteome</keyword>
<name>A0ABR2GS84_9EUKA</name>
<dbReference type="Proteomes" id="UP001470230">
    <property type="component" value="Unassembled WGS sequence"/>
</dbReference>
<dbReference type="Pfam" id="PF08238">
    <property type="entry name" value="Sel1"/>
    <property type="match status" value="3"/>
</dbReference>
<dbReference type="SMART" id="SM00671">
    <property type="entry name" value="SEL1"/>
    <property type="match status" value="2"/>
</dbReference>
<dbReference type="Gene3D" id="1.25.40.10">
    <property type="entry name" value="Tetratricopeptide repeat domain"/>
    <property type="match status" value="1"/>
</dbReference>
<dbReference type="PANTHER" id="PTHR43628">
    <property type="entry name" value="ACTIVATOR OF C KINASE PROTEIN 1-RELATED"/>
    <property type="match status" value="1"/>
</dbReference>
<dbReference type="InterPro" id="IPR052945">
    <property type="entry name" value="Mitotic_Regulator"/>
</dbReference>
<dbReference type="InterPro" id="IPR006597">
    <property type="entry name" value="Sel1-like"/>
</dbReference>
<sequence>MLFIFFIKFRFQHQKIEDISEDELNGIGKLFEYNVSPLNQIQLLNDFYVFYNCNEISYTRYIIGMVYIEERYYQRNINKSVHYLTLEAEQNQKNAQFILGNIYIEGKYVVRDVDKGIHYLTLAATQNQIDAQYVLGSIYFE</sequence>
<dbReference type="InterPro" id="IPR011990">
    <property type="entry name" value="TPR-like_helical_dom_sf"/>
</dbReference>
<dbReference type="SUPFAM" id="SSF81901">
    <property type="entry name" value="HCP-like"/>
    <property type="match status" value="1"/>
</dbReference>
<proteinExistence type="predicted"/>
<protein>
    <submittedName>
        <fullName evidence="1">Uncharacterized protein</fullName>
    </submittedName>
</protein>
<comment type="caution">
    <text evidence="1">The sequence shown here is derived from an EMBL/GenBank/DDBJ whole genome shotgun (WGS) entry which is preliminary data.</text>
</comment>
<gene>
    <name evidence="1" type="ORF">M9Y10_037753</name>
</gene>